<feature type="domain" description="Thiopeptide-type bacteriocin biosynthesis" evidence="3">
    <location>
        <begin position="759"/>
        <end position="1036"/>
    </location>
</feature>
<evidence type="ECO:0000259" key="3">
    <source>
        <dbReference type="Pfam" id="PF14028"/>
    </source>
</evidence>
<gene>
    <name evidence="4" type="ORF">SAMN05444128_3370</name>
</gene>
<dbReference type="AlphaFoldDB" id="A0A1R3XPY6"/>
<accession>A0A1R3XPY6</accession>
<reference evidence="5" key="1">
    <citation type="submission" date="2017-01" db="EMBL/GenBank/DDBJ databases">
        <authorList>
            <person name="Varghese N."/>
            <person name="Submissions S."/>
        </authorList>
    </citation>
    <scope>NUCLEOTIDE SEQUENCE [LARGE SCALE GENOMIC DNA]</scope>
    <source>
        <strain evidence="5">LP100</strain>
    </source>
</reference>
<dbReference type="InterPro" id="IPR006827">
    <property type="entry name" value="Lant_deHydtase_N"/>
</dbReference>
<feature type="coiled-coil region" evidence="1">
    <location>
        <begin position="941"/>
        <end position="975"/>
    </location>
</feature>
<dbReference type="EMBL" id="FTPP01000003">
    <property type="protein sequence ID" value="SIT93979.1"/>
    <property type="molecule type" value="Genomic_DNA"/>
</dbReference>
<evidence type="ECO:0000256" key="1">
    <source>
        <dbReference type="SAM" id="Coils"/>
    </source>
</evidence>
<keyword evidence="5" id="KW-1185">Reference proteome</keyword>
<dbReference type="InterPro" id="IPR023809">
    <property type="entry name" value="Thiopep_bacteriocin_synth_dom"/>
</dbReference>
<dbReference type="NCBIfam" id="TIGR03891">
    <property type="entry name" value="thiopep_ocin"/>
    <property type="match status" value="1"/>
</dbReference>
<feature type="domain" description="Lantibiotic dehydratase N-terminal" evidence="2">
    <location>
        <begin position="43"/>
        <end position="688"/>
    </location>
</feature>
<sequence>MKFVHSLDYYLLRTAALPLEEAFAFMEESQPTGQQLCPIMSEPFIRSAFYLASPDFTEALDNYLERGEPWKADEKIIKSFYKYYVRMSSRCTPFGLFAGCAVGAFADSTHIAFRPEKMRTISRLDMYYVSALSEYINRLPQIKNQLLYYPNETLYAVGSDYRYIEFSTVKPTRKYRLSSFRGSDLISGLLAASREGISYAALVASLQAQGFDEAATVQFIDNLIESQILVSDLLPSITGEEYFGALLRRLRALAGTGQLVADLEAVHAAVKAGSWTPAASAQVRALLGKYVPTQTKDMVQTDLFFCTEHNTISRKVIEEVAGLVEECVSLQPFGSSTGLRQFITKFEAKYGEQEVPLLLALDGENGVGFQVTDPGASAYMPLLENIHVPAGRPPRTTPWGADKDHALRLILDAIQTGSRVVDLQKPLAAEAGSGKKGSKLPASMFLFGSLLAGSTEELDAGHYQFVLNSAGGPSGANLLARFCHGDAQLEARVRETLQQEEELQPEVLFAEVVHLPDGRTGNVIMRPALRRYEIPILTQASVEEEYVIRLSDLLVSVSGGKVVLRSRRLNKRVIPRLTNAHNYARGLPVYRFLCELQSQGLDSLQLWNWSVFRQQPFLPRVQYGKLILSRATWNLKKSEFLEGSRQEGALAYLAALRDRRQLPDKVSLVEGDNELLLSMASATSLRILADKLCKRDVVLQEYLFRPDNCFVKDARGSYAHELVIPFCTQREPAAALPRPEPAARPAPALKRDFQVGEPWLYYKIFTGNKTADRLMVEGIKPLAESLLIEGVIEKWFYLRYDEQGHHLRVRFFHGGSDSFWSTVIQRMEALLRPYRASGQVHQVQLDTYQREVERYGFQTMELSESLFFYDSIAVTEFLELIDGDRGEEYRWLFALLNVDRLLDDFGMSLYEKFQLVSQLREYFYQEANRGSQSKKLWISLNDGYRARARDIRDLLEREENRHEDVREAVDCFRRRSERNLPVTQEIIRLLRQPGGKGPVSLSSLVSSHVHMTLNRTFLAKQRIHETVIYHFLAKYYDSRIAREEHVSTKSNKKVIT</sequence>
<evidence type="ECO:0000313" key="5">
    <source>
        <dbReference type="Proteomes" id="UP000187181"/>
    </source>
</evidence>
<name>A0A1R3XPY6_9BACT</name>
<proteinExistence type="predicted"/>
<dbReference type="STRING" id="1317125.SAMN05444128_3370"/>
<dbReference type="Proteomes" id="UP000187181">
    <property type="component" value="Unassembled WGS sequence"/>
</dbReference>
<dbReference type="RefSeq" id="WP_076671172.1">
    <property type="nucleotide sequence ID" value="NZ_FTPP01000003.1"/>
</dbReference>
<evidence type="ECO:0000259" key="2">
    <source>
        <dbReference type="Pfam" id="PF04738"/>
    </source>
</evidence>
<protein>
    <submittedName>
        <fullName evidence="4">Thiopeptide-type bacteriocin biosynthesis domain-containing protein</fullName>
    </submittedName>
</protein>
<organism evidence="4 5">
    <name type="scientific">Pontibacter indicus</name>
    <dbReference type="NCBI Taxonomy" id="1317125"/>
    <lineage>
        <taxon>Bacteria</taxon>
        <taxon>Pseudomonadati</taxon>
        <taxon>Bacteroidota</taxon>
        <taxon>Cytophagia</taxon>
        <taxon>Cytophagales</taxon>
        <taxon>Hymenobacteraceae</taxon>
        <taxon>Pontibacter</taxon>
    </lineage>
</organism>
<dbReference type="Pfam" id="PF14028">
    <property type="entry name" value="Lant_dehydr_C"/>
    <property type="match status" value="1"/>
</dbReference>
<keyword evidence="1" id="KW-0175">Coiled coil</keyword>
<dbReference type="Pfam" id="PF04738">
    <property type="entry name" value="Lant_dehydr_N"/>
    <property type="match status" value="1"/>
</dbReference>
<evidence type="ECO:0000313" key="4">
    <source>
        <dbReference type="EMBL" id="SIT93979.1"/>
    </source>
</evidence>
<dbReference type="OrthoDB" id="1273722at2"/>